<reference evidence="1" key="2">
    <citation type="journal article" date="2022" name="Microbiol. Resour. Announc.">
        <title>Metagenome Sequencing to Explore Phylogenomics of Terrestrial Cyanobacteria.</title>
        <authorList>
            <person name="Ward R.D."/>
            <person name="Stajich J.E."/>
            <person name="Johansen J.R."/>
            <person name="Huntemann M."/>
            <person name="Clum A."/>
            <person name="Foster B."/>
            <person name="Foster B."/>
            <person name="Roux S."/>
            <person name="Palaniappan K."/>
            <person name="Varghese N."/>
            <person name="Mukherjee S."/>
            <person name="Reddy T.B.K."/>
            <person name="Daum C."/>
            <person name="Copeland A."/>
            <person name="Chen I.A."/>
            <person name="Ivanova N.N."/>
            <person name="Kyrpides N.C."/>
            <person name="Shapiro N."/>
            <person name="Eloe-Fadrosh E.A."/>
            <person name="Pietrasiak N."/>
        </authorList>
    </citation>
    <scope>NUCLEOTIDE SEQUENCE</scope>
    <source>
        <strain evidence="1">UHER 2000/2452</strain>
    </source>
</reference>
<organism evidence="1 2">
    <name type="scientific">Drouetiella hepatica Uher 2000/2452</name>
    <dbReference type="NCBI Taxonomy" id="904376"/>
    <lineage>
        <taxon>Bacteria</taxon>
        <taxon>Bacillati</taxon>
        <taxon>Cyanobacteriota</taxon>
        <taxon>Cyanophyceae</taxon>
        <taxon>Oculatellales</taxon>
        <taxon>Oculatellaceae</taxon>
        <taxon>Drouetiella</taxon>
    </lineage>
</organism>
<sequence length="55" mass="5865">MDAPQNTFEAIGIGSTAQLTQRQRAAAGMFVFIGAAPVPLPSHRGSDKLRMRHTG</sequence>
<evidence type="ECO:0000313" key="1">
    <source>
        <dbReference type="EMBL" id="MBW4660942.1"/>
    </source>
</evidence>
<name>A0A951QCW2_9CYAN</name>
<gene>
    <name evidence="1" type="ORF">KME15_19885</name>
</gene>
<comment type="caution">
    <text evidence="1">The sequence shown here is derived from an EMBL/GenBank/DDBJ whole genome shotgun (WGS) entry which is preliminary data.</text>
</comment>
<evidence type="ECO:0000313" key="2">
    <source>
        <dbReference type="Proteomes" id="UP000757435"/>
    </source>
</evidence>
<proteinExistence type="predicted"/>
<dbReference type="EMBL" id="JAHHHD010000028">
    <property type="protein sequence ID" value="MBW4660942.1"/>
    <property type="molecule type" value="Genomic_DNA"/>
</dbReference>
<dbReference type="Proteomes" id="UP000757435">
    <property type="component" value="Unassembled WGS sequence"/>
</dbReference>
<dbReference type="AlphaFoldDB" id="A0A951QCW2"/>
<reference evidence="1" key="1">
    <citation type="submission" date="2021-05" db="EMBL/GenBank/DDBJ databases">
        <authorList>
            <person name="Pietrasiak N."/>
            <person name="Ward R."/>
            <person name="Stajich J.E."/>
            <person name="Kurbessoian T."/>
        </authorList>
    </citation>
    <scope>NUCLEOTIDE SEQUENCE</scope>
    <source>
        <strain evidence="1">UHER 2000/2452</strain>
    </source>
</reference>
<protein>
    <submittedName>
        <fullName evidence="1">Uncharacterized protein</fullName>
    </submittedName>
</protein>
<accession>A0A951QCW2</accession>